<proteinExistence type="predicted"/>
<sequence>MKEYNLDLQIHGKYAGGVSKNMEIPTMAEQARLKGLDVLVTGDILHAKWAEHVKKSIEEESNGIYRDREGKCGFIIGGEIEDNKRIHHLFYMPSLESAQELRGKILGTGALDCVMCGRPKLRLTAEQFAERVHDAGGIFGPAHSFTPYTGVYAFFDSLKDAYGGMHRHLSFIELGLSADTDMADTISENHGYSFLTSSDAHSPWPNRIGREFMRTKMDEPGFNGLKKAFADREGGTITLNAGLDPREGKYHCTACNSCFSKYSMAQAEQAKWKCLKCGGPVKRGVRDRIAMLADTPEGKHPAFRPKYMHLLPLAEIIQLATGAKGVQTKAVQSRWISVVEKFGNEINALVDAKESELIEADREVGENIAAFRKGLVLYIPGGGGEYGRPIICRTQEELERKKNELKKELSGISEIAQQSTLGRFA</sequence>
<dbReference type="SUPFAM" id="SSF89550">
    <property type="entry name" value="PHP domain-like"/>
    <property type="match status" value="1"/>
</dbReference>
<dbReference type="InterPro" id="IPR005287">
    <property type="entry name" value="CHP00375"/>
</dbReference>
<dbReference type="CDD" id="cd19067">
    <property type="entry name" value="PfuEndoQ-like"/>
    <property type="match status" value="1"/>
</dbReference>
<name>A0A8T3YR53_9ARCH</name>
<evidence type="ECO:0000313" key="1">
    <source>
        <dbReference type="EMBL" id="MBI4210629.1"/>
    </source>
</evidence>
<organism evidence="1 2">
    <name type="scientific">Candidatus Iainarchaeum sp</name>
    <dbReference type="NCBI Taxonomy" id="3101447"/>
    <lineage>
        <taxon>Archaea</taxon>
        <taxon>Candidatus Iainarchaeota</taxon>
        <taxon>Candidatus Iainarchaeia</taxon>
        <taxon>Candidatus Iainarchaeales</taxon>
        <taxon>Candidatus Iainarchaeaceae</taxon>
        <taxon>Candidatus Iainarchaeum</taxon>
    </lineage>
</organism>
<protein>
    <submittedName>
        <fullName evidence="1">TIGR00375 family protein</fullName>
    </submittedName>
</protein>
<evidence type="ECO:0000313" key="2">
    <source>
        <dbReference type="Proteomes" id="UP000732298"/>
    </source>
</evidence>
<dbReference type="AlphaFoldDB" id="A0A8T3YR53"/>
<dbReference type="Gene3D" id="3.20.20.140">
    <property type="entry name" value="Metal-dependent hydrolases"/>
    <property type="match status" value="1"/>
</dbReference>
<dbReference type="InterPro" id="IPR016195">
    <property type="entry name" value="Pol/histidinol_Pase-like"/>
</dbReference>
<comment type="caution">
    <text evidence="1">The sequence shown here is derived from an EMBL/GenBank/DDBJ whole genome shotgun (WGS) entry which is preliminary data.</text>
</comment>
<dbReference type="PANTHER" id="PTHR40084">
    <property type="entry name" value="PHOSPHOHYDROLASE, PHP FAMILY"/>
    <property type="match status" value="1"/>
</dbReference>
<gene>
    <name evidence="1" type="ORF">HY544_03940</name>
</gene>
<dbReference type="EMBL" id="JACQPB010000039">
    <property type="protein sequence ID" value="MBI4210629.1"/>
    <property type="molecule type" value="Genomic_DNA"/>
</dbReference>
<accession>A0A8T3YR53</accession>
<dbReference type="NCBIfam" id="TIGR00375">
    <property type="entry name" value="TIGR00375 family protein"/>
    <property type="match status" value="1"/>
</dbReference>
<dbReference type="Proteomes" id="UP000732298">
    <property type="component" value="Unassembled WGS sequence"/>
</dbReference>
<dbReference type="PANTHER" id="PTHR40084:SF1">
    <property type="entry name" value="PHOSPHOTRANSFERASE"/>
    <property type="match status" value="1"/>
</dbReference>
<reference evidence="1" key="1">
    <citation type="submission" date="2020-07" db="EMBL/GenBank/DDBJ databases">
        <title>Huge and variable diversity of episymbiotic CPR bacteria and DPANN archaea in groundwater ecosystems.</title>
        <authorList>
            <person name="He C.Y."/>
            <person name="Keren R."/>
            <person name="Whittaker M."/>
            <person name="Farag I.F."/>
            <person name="Doudna J."/>
            <person name="Cate J.H.D."/>
            <person name="Banfield J.F."/>
        </authorList>
    </citation>
    <scope>NUCLEOTIDE SEQUENCE</scope>
    <source>
        <strain evidence="1">NC_groundwater_1296_Ag_S-0.2um_52_80</strain>
    </source>
</reference>